<organism evidence="6 7">
    <name type="scientific">Ruania alba</name>
    <dbReference type="NCBI Taxonomy" id="648782"/>
    <lineage>
        <taxon>Bacteria</taxon>
        <taxon>Bacillati</taxon>
        <taxon>Actinomycetota</taxon>
        <taxon>Actinomycetes</taxon>
        <taxon>Micrococcales</taxon>
        <taxon>Ruaniaceae</taxon>
        <taxon>Ruania</taxon>
    </lineage>
</organism>
<name>A0A1H5MQ01_9MICO</name>
<proteinExistence type="predicted"/>
<evidence type="ECO:0000313" key="7">
    <source>
        <dbReference type="Proteomes" id="UP000199220"/>
    </source>
</evidence>
<sequence>MPAPSASGSGRRRSNRPTIVDVAEAAGVSLSTASKALNGRDRVDPNTRRRVQETAERIGYRPNPRAQRLRTGRSQAVALITALPASIVSEASQLGFLLDLSMPIAQECLNHDYSLMLVPPLHHVDMLDGIDVDGAIVVDPTVEDPISRRLRDRGVRVVTVGRASDAQDGYIDRGAAGMDIMLAHLAGAGARHVAVLLSSESYSLTRSFRSHLDGAGPPPGTRCSIIEAPALEGDRGGYEATRAALAAQPDIDAVYAPLDAFAVGAAKAARDVGRSIPEDLMVATNYDGRRAMLADPPLTALDLDLPGLGRTAARLLFRSLTGEERPVEAAPTPRIVERGSTARESASAPLTAPEESPSR</sequence>
<keyword evidence="7" id="KW-1185">Reference proteome</keyword>
<evidence type="ECO:0000256" key="4">
    <source>
        <dbReference type="SAM" id="MobiDB-lite"/>
    </source>
</evidence>
<evidence type="ECO:0000313" key="6">
    <source>
        <dbReference type="EMBL" id="SEE91293.1"/>
    </source>
</evidence>
<dbReference type="Proteomes" id="UP000199220">
    <property type="component" value="Unassembled WGS sequence"/>
</dbReference>
<dbReference type="GO" id="GO:0000976">
    <property type="term" value="F:transcription cis-regulatory region binding"/>
    <property type="evidence" value="ECO:0007669"/>
    <property type="project" value="TreeGrafter"/>
</dbReference>
<keyword evidence="3" id="KW-0804">Transcription</keyword>
<keyword evidence="1" id="KW-0805">Transcription regulation</keyword>
<evidence type="ECO:0000256" key="3">
    <source>
        <dbReference type="ARBA" id="ARBA00023163"/>
    </source>
</evidence>
<dbReference type="SUPFAM" id="SSF47413">
    <property type="entry name" value="lambda repressor-like DNA-binding domains"/>
    <property type="match status" value="1"/>
</dbReference>
<keyword evidence="2 6" id="KW-0238">DNA-binding</keyword>
<dbReference type="Gene3D" id="3.40.50.2300">
    <property type="match status" value="2"/>
</dbReference>
<dbReference type="InterPro" id="IPR046335">
    <property type="entry name" value="LacI/GalR-like_sensor"/>
</dbReference>
<dbReference type="GO" id="GO:0003700">
    <property type="term" value="F:DNA-binding transcription factor activity"/>
    <property type="evidence" value="ECO:0007669"/>
    <property type="project" value="TreeGrafter"/>
</dbReference>
<gene>
    <name evidence="6" type="ORF">SAMN04488554_3543</name>
</gene>
<feature type="domain" description="HTH lacI-type" evidence="5">
    <location>
        <begin position="17"/>
        <end position="71"/>
    </location>
</feature>
<evidence type="ECO:0000256" key="1">
    <source>
        <dbReference type="ARBA" id="ARBA00023015"/>
    </source>
</evidence>
<dbReference type="Pfam" id="PF13377">
    <property type="entry name" value="Peripla_BP_3"/>
    <property type="match status" value="1"/>
</dbReference>
<accession>A0A1H5MQ01</accession>
<reference evidence="7" key="1">
    <citation type="submission" date="2016-10" db="EMBL/GenBank/DDBJ databases">
        <authorList>
            <person name="Varghese N."/>
            <person name="Submissions S."/>
        </authorList>
    </citation>
    <scope>NUCLEOTIDE SEQUENCE [LARGE SCALE GENOMIC DNA]</scope>
    <source>
        <strain evidence="7">DSM 21368</strain>
    </source>
</reference>
<dbReference type="RefSeq" id="WP_089774315.1">
    <property type="nucleotide sequence ID" value="NZ_FNTX01000002.1"/>
</dbReference>
<dbReference type="PROSITE" id="PS00356">
    <property type="entry name" value="HTH_LACI_1"/>
    <property type="match status" value="1"/>
</dbReference>
<dbReference type="Gene3D" id="1.10.260.40">
    <property type="entry name" value="lambda repressor-like DNA-binding domains"/>
    <property type="match status" value="1"/>
</dbReference>
<dbReference type="Pfam" id="PF00356">
    <property type="entry name" value="LacI"/>
    <property type="match status" value="1"/>
</dbReference>
<dbReference type="PROSITE" id="PS50932">
    <property type="entry name" value="HTH_LACI_2"/>
    <property type="match status" value="1"/>
</dbReference>
<feature type="region of interest" description="Disordered" evidence="4">
    <location>
        <begin position="322"/>
        <end position="359"/>
    </location>
</feature>
<dbReference type="InterPro" id="IPR010982">
    <property type="entry name" value="Lambda_DNA-bd_dom_sf"/>
</dbReference>
<protein>
    <submittedName>
        <fullName evidence="6">DNA-binding transcriptional regulator, LacI/PurR family</fullName>
    </submittedName>
</protein>
<dbReference type="STRING" id="648782.SAMN04488554_3543"/>
<dbReference type="AlphaFoldDB" id="A0A1H5MQ01"/>
<dbReference type="InterPro" id="IPR000843">
    <property type="entry name" value="HTH_LacI"/>
</dbReference>
<dbReference type="PANTHER" id="PTHR30146">
    <property type="entry name" value="LACI-RELATED TRANSCRIPTIONAL REPRESSOR"/>
    <property type="match status" value="1"/>
</dbReference>
<evidence type="ECO:0000256" key="2">
    <source>
        <dbReference type="ARBA" id="ARBA00023125"/>
    </source>
</evidence>
<evidence type="ECO:0000259" key="5">
    <source>
        <dbReference type="PROSITE" id="PS50932"/>
    </source>
</evidence>
<dbReference type="OrthoDB" id="3227375at2"/>
<dbReference type="SMART" id="SM00354">
    <property type="entry name" value="HTH_LACI"/>
    <property type="match status" value="1"/>
</dbReference>
<dbReference type="EMBL" id="FNTX01000002">
    <property type="protein sequence ID" value="SEE91293.1"/>
    <property type="molecule type" value="Genomic_DNA"/>
</dbReference>
<dbReference type="InterPro" id="IPR028082">
    <property type="entry name" value="Peripla_BP_I"/>
</dbReference>
<dbReference type="SUPFAM" id="SSF53822">
    <property type="entry name" value="Periplasmic binding protein-like I"/>
    <property type="match status" value="1"/>
</dbReference>
<dbReference type="CDD" id="cd01392">
    <property type="entry name" value="HTH_LacI"/>
    <property type="match status" value="1"/>
</dbReference>
<dbReference type="PANTHER" id="PTHR30146:SF109">
    <property type="entry name" value="HTH-TYPE TRANSCRIPTIONAL REGULATOR GALS"/>
    <property type="match status" value="1"/>
</dbReference>